<dbReference type="NCBIfam" id="NF002190">
    <property type="entry name" value="PRK01045.1-4"/>
    <property type="match status" value="1"/>
</dbReference>
<evidence type="ECO:0000313" key="6">
    <source>
        <dbReference type="EMBL" id="QLY33579.1"/>
    </source>
</evidence>
<keyword evidence="5" id="KW-0414">Isoprene biosynthesis</keyword>
<feature type="binding site" evidence="5">
    <location>
        <position position="228"/>
    </location>
    <ligand>
        <name>(2E)-4-hydroxy-3-methylbut-2-enyl diphosphate</name>
        <dbReference type="ChEBI" id="CHEBI:128753"/>
    </ligand>
</feature>
<feature type="binding site" evidence="5">
    <location>
        <position position="80"/>
    </location>
    <ligand>
        <name>(2E)-4-hydroxy-3-methylbut-2-enyl diphosphate</name>
        <dbReference type="ChEBI" id="CHEBI:128753"/>
    </ligand>
</feature>
<evidence type="ECO:0000256" key="2">
    <source>
        <dbReference type="ARBA" id="ARBA00022723"/>
    </source>
</evidence>
<evidence type="ECO:0000256" key="4">
    <source>
        <dbReference type="ARBA" id="ARBA00023014"/>
    </source>
</evidence>
<feature type="binding site" evidence="5">
    <location>
        <position position="230"/>
    </location>
    <ligand>
        <name>isopentenyl diphosphate</name>
        <dbReference type="ChEBI" id="CHEBI:128769"/>
    </ligand>
</feature>
<dbReference type="GO" id="GO:0046872">
    <property type="term" value="F:metal ion binding"/>
    <property type="evidence" value="ECO:0007669"/>
    <property type="project" value="UniProtKB-KW"/>
</dbReference>
<feature type="binding site" evidence="5">
    <location>
        <position position="170"/>
    </location>
    <ligand>
        <name>(2E)-4-hydroxy-3-methylbut-2-enyl diphosphate</name>
        <dbReference type="ChEBI" id="CHEBI:128753"/>
    </ligand>
</feature>
<feature type="binding site" evidence="5">
    <location>
        <position position="273"/>
    </location>
    <ligand>
        <name>(2E)-4-hydroxy-3-methylbut-2-enyl diphosphate</name>
        <dbReference type="ChEBI" id="CHEBI:128753"/>
    </ligand>
</feature>
<reference evidence="6 7" key="1">
    <citation type="submission" date="2020-07" db="EMBL/GenBank/DDBJ databases">
        <authorList>
            <person name="Zhuang K."/>
            <person name="Ran Y."/>
        </authorList>
    </citation>
    <scope>NUCLEOTIDE SEQUENCE [LARGE SCALE GENOMIC DNA]</scope>
    <source>
        <strain evidence="6 7">WCH-YHL-001</strain>
    </source>
</reference>
<feature type="binding site" evidence="5">
    <location>
        <position position="228"/>
    </location>
    <ligand>
        <name>isopentenyl diphosphate</name>
        <dbReference type="ChEBI" id="CHEBI:128769"/>
    </ligand>
</feature>
<sequence length="352" mass="37978">MTTASGKRILLAQPHGYCAGVDRAVETVERALALHGAPLYVRKEIVHNRFVIEGLRERGVIFVDEVDEVPPGALMIFSAHGVAPAVRQAATNRGVRTVDATCPLVTKVHQEVIAFARKDFDILLIGHAGHEEVEGTFGEAPAHVQVVDGPDAVDAVTVRDESKVVWLSQTTLSVDETKVTVARLRERFPLLQDPPSDDICYASQNRQNAVKAMAAECDLVIVIGSRNSSNSLRLVEVALEAGARQAHRVDNAGEVDREWLTSAETIGITAGASAPTVLVRELIERLAEFGYLDVQPVVTAQETLVFSLPRELRAEPPSPAGANTRIASGPVELEFVPGTPSLGAGRRRFDEP</sequence>
<dbReference type="Gene3D" id="3.40.1010.20">
    <property type="entry name" value="4-hydroxy-3-methylbut-2-enyl diphosphate reductase, catalytic domain"/>
    <property type="match status" value="2"/>
</dbReference>
<keyword evidence="5 6" id="KW-0560">Oxidoreductase</keyword>
<comment type="catalytic activity">
    <reaction evidence="5">
        <text>isopentenyl diphosphate + 2 oxidized [2Fe-2S]-[ferredoxin] + H2O = (2E)-4-hydroxy-3-methylbut-2-enyl diphosphate + 2 reduced [2Fe-2S]-[ferredoxin] + 2 H(+)</text>
        <dbReference type="Rhea" id="RHEA:24488"/>
        <dbReference type="Rhea" id="RHEA-COMP:10000"/>
        <dbReference type="Rhea" id="RHEA-COMP:10001"/>
        <dbReference type="ChEBI" id="CHEBI:15377"/>
        <dbReference type="ChEBI" id="CHEBI:15378"/>
        <dbReference type="ChEBI" id="CHEBI:33737"/>
        <dbReference type="ChEBI" id="CHEBI:33738"/>
        <dbReference type="ChEBI" id="CHEBI:128753"/>
        <dbReference type="ChEBI" id="CHEBI:128769"/>
        <dbReference type="EC" id="1.17.7.4"/>
    </reaction>
</comment>
<feature type="binding site" evidence="5">
    <location>
        <position position="130"/>
    </location>
    <ligand>
        <name>dimethylallyl diphosphate</name>
        <dbReference type="ChEBI" id="CHEBI:57623"/>
    </ligand>
</feature>
<feature type="binding site" evidence="5">
    <location>
        <position position="200"/>
    </location>
    <ligand>
        <name>[4Fe-4S] cluster</name>
        <dbReference type="ChEBI" id="CHEBI:49883"/>
    </ligand>
</feature>
<dbReference type="UniPathway" id="UPA00059">
    <property type="reaction ID" value="UER00105"/>
</dbReference>
<comment type="function">
    <text evidence="5">Catalyzes the conversion of 1-hydroxy-2-methyl-2-(E)-butenyl 4-diphosphate (HMBPP) into a mixture of isopentenyl diphosphate (IPP) and dimethylallyl diphosphate (DMAPP). Acts in the terminal step of the DOXP/MEP pathway for isoprenoid precursor biosynthesis.</text>
</comment>
<keyword evidence="1 5" id="KW-0004">4Fe-4S</keyword>
<dbReference type="PANTHER" id="PTHR30426:SF0">
    <property type="entry name" value="4-HYDROXY-3-METHYLBUT-2-ENYL DIPHOSPHATE REDUCTASE"/>
    <property type="match status" value="1"/>
</dbReference>
<dbReference type="GO" id="GO:0019288">
    <property type="term" value="P:isopentenyl diphosphate biosynthetic process, methylerythritol 4-phosphate pathway"/>
    <property type="evidence" value="ECO:0007669"/>
    <property type="project" value="UniProtKB-UniRule"/>
</dbReference>
<evidence type="ECO:0000256" key="1">
    <source>
        <dbReference type="ARBA" id="ARBA00022485"/>
    </source>
</evidence>
<feature type="binding site" evidence="5">
    <location>
        <position position="230"/>
    </location>
    <ligand>
        <name>(2E)-4-hydroxy-3-methylbut-2-enyl diphosphate</name>
        <dbReference type="ChEBI" id="CHEBI:128753"/>
    </ligand>
</feature>
<dbReference type="PANTHER" id="PTHR30426">
    <property type="entry name" value="4-HYDROXY-3-METHYLBUT-2-ENYL DIPHOSPHATE REDUCTASE"/>
    <property type="match status" value="1"/>
</dbReference>
<comment type="pathway">
    <text evidence="5">Isoprenoid biosynthesis; dimethylallyl diphosphate biosynthesis; dimethylallyl diphosphate from (2E)-4-hydroxy-3-methylbutenyl diphosphate: step 1/1.</text>
</comment>
<dbReference type="GO" id="GO:0050992">
    <property type="term" value="P:dimethylallyl diphosphate biosynthetic process"/>
    <property type="evidence" value="ECO:0007669"/>
    <property type="project" value="UniProtKB-UniRule"/>
</dbReference>
<feature type="binding site" evidence="5">
    <location>
        <position position="47"/>
    </location>
    <ligand>
        <name>dimethylallyl diphosphate</name>
        <dbReference type="ChEBI" id="CHEBI:57623"/>
    </ligand>
</feature>
<gene>
    <name evidence="5" type="primary">ispH</name>
    <name evidence="6" type="ORF">H0264_16280</name>
</gene>
<dbReference type="Pfam" id="PF02401">
    <property type="entry name" value="LYTB"/>
    <property type="match status" value="1"/>
</dbReference>
<evidence type="ECO:0000313" key="7">
    <source>
        <dbReference type="Proteomes" id="UP000515512"/>
    </source>
</evidence>
<evidence type="ECO:0000256" key="5">
    <source>
        <dbReference type="HAMAP-Rule" id="MF_00191"/>
    </source>
</evidence>
<dbReference type="HAMAP" id="MF_00191">
    <property type="entry name" value="IspH"/>
    <property type="match status" value="1"/>
</dbReference>
<dbReference type="Gene3D" id="3.40.50.11270">
    <property type="match status" value="1"/>
</dbReference>
<dbReference type="AlphaFoldDB" id="A0A7D6ZKR1"/>
<dbReference type="InterPro" id="IPR003451">
    <property type="entry name" value="LytB/IspH"/>
</dbReference>
<keyword evidence="2 5" id="KW-0479">Metal-binding</keyword>
<feature type="binding site" evidence="5">
    <location>
        <position position="102"/>
    </location>
    <ligand>
        <name>[4Fe-4S] cluster</name>
        <dbReference type="ChEBI" id="CHEBI:49883"/>
    </ligand>
</feature>
<dbReference type="NCBIfam" id="TIGR00216">
    <property type="entry name" value="ispH_lytB"/>
    <property type="match status" value="1"/>
</dbReference>
<dbReference type="Proteomes" id="UP000515512">
    <property type="component" value="Chromosome"/>
</dbReference>
<name>A0A7D6ZKR1_9NOCA</name>
<comment type="pathway">
    <text evidence="5">Isoprenoid biosynthesis; isopentenyl diphosphate biosynthesis via DXP pathway; isopentenyl diphosphate from 1-deoxy-D-xylulose 5-phosphate: step 6/6.</text>
</comment>
<dbReference type="GO" id="GO:0016114">
    <property type="term" value="P:terpenoid biosynthetic process"/>
    <property type="evidence" value="ECO:0007669"/>
    <property type="project" value="UniProtKB-UniRule"/>
</dbReference>
<feature type="binding site" evidence="5">
    <location>
        <position position="47"/>
    </location>
    <ligand>
        <name>isopentenyl diphosphate</name>
        <dbReference type="ChEBI" id="CHEBI:128769"/>
    </ligand>
</feature>
<feature type="binding site" evidence="5">
    <location>
        <position position="47"/>
    </location>
    <ligand>
        <name>(2E)-4-hydroxy-3-methylbut-2-enyl diphosphate</name>
        <dbReference type="ChEBI" id="CHEBI:128753"/>
    </ligand>
</feature>
<feature type="binding site" evidence="5">
    <location>
        <position position="130"/>
    </location>
    <ligand>
        <name>isopentenyl diphosphate</name>
        <dbReference type="ChEBI" id="CHEBI:128769"/>
    </ligand>
</feature>
<dbReference type="EMBL" id="CP059399">
    <property type="protein sequence ID" value="QLY33579.1"/>
    <property type="molecule type" value="Genomic_DNA"/>
</dbReference>
<dbReference type="GO" id="GO:0051539">
    <property type="term" value="F:4 iron, 4 sulfur cluster binding"/>
    <property type="evidence" value="ECO:0007669"/>
    <property type="project" value="UniProtKB-UniRule"/>
</dbReference>
<feature type="binding site" evidence="5">
    <location>
        <position position="229"/>
    </location>
    <ligand>
        <name>isopentenyl diphosphate</name>
        <dbReference type="ChEBI" id="CHEBI:128769"/>
    </ligand>
</feature>
<feature type="binding site" evidence="5">
    <location>
        <position position="130"/>
    </location>
    <ligand>
        <name>(2E)-4-hydroxy-3-methylbut-2-enyl diphosphate</name>
        <dbReference type="ChEBI" id="CHEBI:128753"/>
    </ligand>
</feature>
<keyword evidence="4 5" id="KW-0411">Iron-sulfur</keyword>
<feature type="binding site" evidence="5">
    <location>
        <position position="273"/>
    </location>
    <ligand>
        <name>isopentenyl diphosphate</name>
        <dbReference type="ChEBI" id="CHEBI:128769"/>
    </ligand>
</feature>
<feature type="binding site" evidence="5">
    <location>
        <position position="229"/>
    </location>
    <ligand>
        <name>dimethylallyl diphosphate</name>
        <dbReference type="ChEBI" id="CHEBI:57623"/>
    </ligand>
</feature>
<feature type="binding site" evidence="5">
    <location>
        <position position="18"/>
    </location>
    <ligand>
        <name>[4Fe-4S] cluster</name>
        <dbReference type="ChEBI" id="CHEBI:49883"/>
    </ligand>
</feature>
<proteinExistence type="inferred from homology"/>
<comment type="similarity">
    <text evidence="5">Belongs to the IspH family.</text>
</comment>
<dbReference type="UniPathway" id="UPA00056">
    <property type="reaction ID" value="UER00097"/>
</dbReference>
<evidence type="ECO:0000256" key="3">
    <source>
        <dbReference type="ARBA" id="ARBA00023004"/>
    </source>
</evidence>
<dbReference type="NCBIfam" id="NF002189">
    <property type="entry name" value="PRK01045.1-3"/>
    <property type="match status" value="1"/>
</dbReference>
<feature type="binding site" evidence="5">
    <location>
        <position position="80"/>
    </location>
    <ligand>
        <name>isopentenyl diphosphate</name>
        <dbReference type="ChEBI" id="CHEBI:128769"/>
    </ligand>
</feature>
<feature type="binding site" evidence="5">
    <location>
        <position position="230"/>
    </location>
    <ligand>
        <name>dimethylallyl diphosphate</name>
        <dbReference type="ChEBI" id="CHEBI:57623"/>
    </ligand>
</feature>
<dbReference type="EC" id="1.17.7.4" evidence="5"/>
<feature type="binding site" evidence="5">
    <location>
        <position position="273"/>
    </location>
    <ligand>
        <name>dimethylallyl diphosphate</name>
        <dbReference type="ChEBI" id="CHEBI:57623"/>
    </ligand>
</feature>
<dbReference type="GO" id="GO:0051745">
    <property type="term" value="F:4-hydroxy-3-methylbut-2-enyl diphosphate reductase activity"/>
    <property type="evidence" value="ECO:0007669"/>
    <property type="project" value="UniProtKB-UniRule"/>
</dbReference>
<protein>
    <recommendedName>
        <fullName evidence="5">4-hydroxy-3-methylbut-2-enyl diphosphate reductase</fullName>
        <shortName evidence="5">HMBPP reductase</shortName>
        <ecNumber evidence="5">1.17.7.4</ecNumber>
    </recommendedName>
</protein>
<feature type="binding site" evidence="5">
    <location>
        <position position="229"/>
    </location>
    <ligand>
        <name>(2E)-4-hydroxy-3-methylbut-2-enyl diphosphate</name>
        <dbReference type="ChEBI" id="CHEBI:128753"/>
    </ligand>
</feature>
<dbReference type="KEGG" id="nhu:H0264_16280"/>
<feature type="active site" description="Proton donor" evidence="5">
    <location>
        <position position="132"/>
    </location>
</feature>
<comment type="cofactor">
    <cofactor evidence="5">
        <name>[4Fe-4S] cluster</name>
        <dbReference type="ChEBI" id="CHEBI:49883"/>
    </cofactor>
    <text evidence="5">Binds 1 [4Fe-4S] cluster per subunit.</text>
</comment>
<feature type="binding site" evidence="5">
    <location>
        <position position="228"/>
    </location>
    <ligand>
        <name>dimethylallyl diphosphate</name>
        <dbReference type="ChEBI" id="CHEBI:57623"/>
    </ligand>
</feature>
<keyword evidence="3 5" id="KW-0408">Iron</keyword>
<accession>A0A7D6ZKR1</accession>
<feature type="binding site" evidence="5">
    <location>
        <position position="80"/>
    </location>
    <ligand>
        <name>dimethylallyl diphosphate</name>
        <dbReference type="ChEBI" id="CHEBI:57623"/>
    </ligand>
</feature>
<keyword evidence="7" id="KW-1185">Reference proteome</keyword>
<organism evidence="6 7">
    <name type="scientific">Nocardia huaxiensis</name>
    <dbReference type="NCBI Taxonomy" id="2755382"/>
    <lineage>
        <taxon>Bacteria</taxon>
        <taxon>Bacillati</taxon>
        <taxon>Actinomycetota</taxon>
        <taxon>Actinomycetes</taxon>
        <taxon>Mycobacteriales</taxon>
        <taxon>Nocardiaceae</taxon>
        <taxon>Nocardia</taxon>
    </lineage>
</organism>
<comment type="catalytic activity">
    <reaction evidence="5">
        <text>dimethylallyl diphosphate + 2 oxidized [2Fe-2S]-[ferredoxin] + H2O = (2E)-4-hydroxy-3-methylbut-2-enyl diphosphate + 2 reduced [2Fe-2S]-[ferredoxin] + 2 H(+)</text>
        <dbReference type="Rhea" id="RHEA:24825"/>
        <dbReference type="Rhea" id="RHEA-COMP:10000"/>
        <dbReference type="Rhea" id="RHEA-COMP:10001"/>
        <dbReference type="ChEBI" id="CHEBI:15377"/>
        <dbReference type="ChEBI" id="CHEBI:15378"/>
        <dbReference type="ChEBI" id="CHEBI:33737"/>
        <dbReference type="ChEBI" id="CHEBI:33738"/>
        <dbReference type="ChEBI" id="CHEBI:57623"/>
        <dbReference type="ChEBI" id="CHEBI:128753"/>
        <dbReference type="EC" id="1.17.7.4"/>
    </reaction>
</comment>
<dbReference type="CDD" id="cd13944">
    <property type="entry name" value="lytB_ispH"/>
    <property type="match status" value="1"/>
</dbReference>